<evidence type="ECO:0000259" key="4">
    <source>
        <dbReference type="SMART" id="SM00363"/>
    </source>
</evidence>
<keyword evidence="3" id="KW-0694">RNA-binding</keyword>
<dbReference type="GO" id="GO:0000455">
    <property type="term" value="P:enzyme-directed rRNA pseudouridine synthesis"/>
    <property type="evidence" value="ECO:0007669"/>
    <property type="project" value="UniProtKB-ARBA"/>
</dbReference>
<dbReference type="Proteomes" id="UP000177602">
    <property type="component" value="Unassembled WGS sequence"/>
</dbReference>
<reference evidence="5 6" key="1">
    <citation type="journal article" date="2016" name="Nat. Commun.">
        <title>Thousands of microbial genomes shed light on interconnected biogeochemical processes in an aquifer system.</title>
        <authorList>
            <person name="Anantharaman K."/>
            <person name="Brown C.T."/>
            <person name="Hug L.A."/>
            <person name="Sharon I."/>
            <person name="Castelle C.J."/>
            <person name="Probst A.J."/>
            <person name="Thomas B.C."/>
            <person name="Singh A."/>
            <person name="Wilkins M.J."/>
            <person name="Karaoz U."/>
            <person name="Brodie E.L."/>
            <person name="Williams K.H."/>
            <person name="Hubbard S.S."/>
            <person name="Banfield J.F."/>
        </authorList>
    </citation>
    <scope>NUCLEOTIDE SEQUENCE [LARGE SCALE GENOMIC DNA]</scope>
</reference>
<dbReference type="SMART" id="SM00363">
    <property type="entry name" value="S4"/>
    <property type="match status" value="1"/>
</dbReference>
<dbReference type="Pfam" id="PF00849">
    <property type="entry name" value="PseudoU_synth_2"/>
    <property type="match status" value="1"/>
</dbReference>
<dbReference type="AlphaFoldDB" id="A0A1F6V098"/>
<dbReference type="Gene3D" id="3.10.290.10">
    <property type="entry name" value="RNA-binding S4 domain"/>
    <property type="match status" value="1"/>
</dbReference>
<evidence type="ECO:0000256" key="1">
    <source>
        <dbReference type="ARBA" id="ARBA00008348"/>
    </source>
</evidence>
<dbReference type="Gene3D" id="3.30.70.1560">
    <property type="entry name" value="Alpha-L RNA-binding motif"/>
    <property type="match status" value="1"/>
</dbReference>
<name>A0A1F6V098_9BACT</name>
<dbReference type="InterPro" id="IPR018496">
    <property type="entry name" value="PsdUridine_synth_RsuA/RluB_CS"/>
</dbReference>
<evidence type="ECO:0000256" key="3">
    <source>
        <dbReference type="PROSITE-ProRule" id="PRU00182"/>
    </source>
</evidence>
<dbReference type="PROSITE" id="PS50889">
    <property type="entry name" value="S4"/>
    <property type="match status" value="1"/>
</dbReference>
<dbReference type="Gene3D" id="3.30.70.580">
    <property type="entry name" value="Pseudouridine synthase I, catalytic domain, N-terminal subdomain"/>
    <property type="match status" value="1"/>
</dbReference>
<dbReference type="InterPro" id="IPR042092">
    <property type="entry name" value="PsdUridine_s_RsuA/RluB/E/F_cat"/>
</dbReference>
<evidence type="ECO:0000313" key="5">
    <source>
        <dbReference type="EMBL" id="OGI63077.1"/>
    </source>
</evidence>
<dbReference type="PANTHER" id="PTHR47683:SF2">
    <property type="entry name" value="RNA-BINDING S4 DOMAIN-CONTAINING PROTEIN"/>
    <property type="match status" value="1"/>
</dbReference>
<dbReference type="InterPro" id="IPR006145">
    <property type="entry name" value="PsdUridine_synth_RsuA/RluA"/>
</dbReference>
<comment type="similarity">
    <text evidence="1">Belongs to the pseudouridine synthase RsuA family.</text>
</comment>
<evidence type="ECO:0000256" key="2">
    <source>
        <dbReference type="ARBA" id="ARBA00023235"/>
    </source>
</evidence>
<dbReference type="InterPro" id="IPR050343">
    <property type="entry name" value="RsuA_PseudoU_synthase"/>
</dbReference>
<evidence type="ECO:0000313" key="6">
    <source>
        <dbReference type="Proteomes" id="UP000177602"/>
    </source>
</evidence>
<proteinExistence type="inferred from homology"/>
<dbReference type="InterPro" id="IPR002942">
    <property type="entry name" value="S4_RNA-bd"/>
</dbReference>
<dbReference type="EMBL" id="MFTN01000013">
    <property type="protein sequence ID" value="OGI63077.1"/>
    <property type="molecule type" value="Genomic_DNA"/>
</dbReference>
<dbReference type="SUPFAM" id="SSF55174">
    <property type="entry name" value="Alpha-L RNA-binding motif"/>
    <property type="match status" value="1"/>
</dbReference>
<dbReference type="PANTHER" id="PTHR47683">
    <property type="entry name" value="PSEUDOURIDINE SYNTHASE FAMILY PROTEIN-RELATED"/>
    <property type="match status" value="1"/>
</dbReference>
<dbReference type="SUPFAM" id="SSF55120">
    <property type="entry name" value="Pseudouridine synthase"/>
    <property type="match status" value="1"/>
</dbReference>
<comment type="caution">
    <text evidence="5">The sequence shown here is derived from an EMBL/GenBank/DDBJ whole genome shotgun (WGS) entry which is preliminary data.</text>
</comment>
<gene>
    <name evidence="5" type="ORF">A2818_02605</name>
</gene>
<dbReference type="GO" id="GO:0120159">
    <property type="term" value="F:rRNA pseudouridine synthase activity"/>
    <property type="evidence" value="ECO:0007669"/>
    <property type="project" value="UniProtKB-ARBA"/>
</dbReference>
<keyword evidence="2" id="KW-0413">Isomerase</keyword>
<feature type="domain" description="RNA-binding S4" evidence="4">
    <location>
        <begin position="6"/>
        <end position="62"/>
    </location>
</feature>
<dbReference type="InterPro" id="IPR020094">
    <property type="entry name" value="TruA/RsuA/RluB/E/F_N"/>
</dbReference>
<dbReference type="STRING" id="1801737.A2818_02605"/>
<sequence length="244" mass="28227">MNNYPIRINKYLADKKISTRRGADELIKQKKVFINSKLAILGSKVEEKDKVEIRGVKQKEYLYYAYNKPMGIETNSPQENLFPLGRLDKNSHGLLILTNDGRITDTLLNPKYFHEKEYVVRTSNKLRSSFRKKMEVGVNIDPVRSRSPRGDRSTPVFGRAASNGVEGYMTKPCKVKIIDDFTFRIILTEGKKHQIRRMCSALFQEVADLKRERIMNIKLRALKPNALRKIKGEELSVFLNKVLH</sequence>
<dbReference type="InterPro" id="IPR020103">
    <property type="entry name" value="PsdUridine_synth_cat_dom_sf"/>
</dbReference>
<dbReference type="GO" id="GO:0003723">
    <property type="term" value="F:RNA binding"/>
    <property type="evidence" value="ECO:0007669"/>
    <property type="project" value="UniProtKB-KW"/>
</dbReference>
<protein>
    <recommendedName>
        <fullName evidence="4">RNA-binding S4 domain-containing protein</fullName>
    </recommendedName>
</protein>
<accession>A0A1F6V098</accession>
<dbReference type="PROSITE" id="PS01149">
    <property type="entry name" value="PSI_RSU"/>
    <property type="match status" value="1"/>
</dbReference>
<dbReference type="InterPro" id="IPR036986">
    <property type="entry name" value="S4_RNA-bd_sf"/>
</dbReference>
<organism evidence="5 6">
    <name type="scientific">Candidatus Nomurabacteria bacterium RIFCSPHIGHO2_01_FULL_40_12</name>
    <dbReference type="NCBI Taxonomy" id="1801737"/>
    <lineage>
        <taxon>Bacteria</taxon>
        <taxon>Candidatus Nomuraibacteriota</taxon>
    </lineage>
</organism>
<dbReference type="CDD" id="cd00165">
    <property type="entry name" value="S4"/>
    <property type="match status" value="1"/>
</dbReference>